<proteinExistence type="predicted"/>
<dbReference type="EMBL" id="JAVXUP010000690">
    <property type="protein sequence ID" value="KAK3022842.1"/>
    <property type="molecule type" value="Genomic_DNA"/>
</dbReference>
<accession>A0AA88W8A8</accession>
<dbReference type="AlphaFoldDB" id="A0AA88W8A8"/>
<evidence type="ECO:0000313" key="2">
    <source>
        <dbReference type="Proteomes" id="UP001188597"/>
    </source>
</evidence>
<sequence length="136" mass="15420">MKELSKTQGYQAIFTMSRKAILQITARKIAHYGIDPLQPVLLLVQERGIQFDLMHQALRCLKLSERRTISHIDGITNQGKPSLSRKFLVKVEGKPIGPIASSVAQVATNFQERGTTVRKWNTAVDFKWVWFPQSKG</sequence>
<evidence type="ECO:0000313" key="1">
    <source>
        <dbReference type="EMBL" id="KAK3022842.1"/>
    </source>
</evidence>
<keyword evidence="2" id="KW-1185">Reference proteome</keyword>
<comment type="caution">
    <text evidence="1">The sequence shown here is derived from an EMBL/GenBank/DDBJ whole genome shotgun (WGS) entry which is preliminary data.</text>
</comment>
<organism evidence="1 2">
    <name type="scientific">Escallonia herrerae</name>
    <dbReference type="NCBI Taxonomy" id="1293975"/>
    <lineage>
        <taxon>Eukaryota</taxon>
        <taxon>Viridiplantae</taxon>
        <taxon>Streptophyta</taxon>
        <taxon>Embryophyta</taxon>
        <taxon>Tracheophyta</taxon>
        <taxon>Spermatophyta</taxon>
        <taxon>Magnoliopsida</taxon>
        <taxon>eudicotyledons</taxon>
        <taxon>Gunneridae</taxon>
        <taxon>Pentapetalae</taxon>
        <taxon>asterids</taxon>
        <taxon>campanulids</taxon>
        <taxon>Escalloniales</taxon>
        <taxon>Escalloniaceae</taxon>
        <taxon>Escallonia</taxon>
    </lineage>
</organism>
<dbReference type="Proteomes" id="UP001188597">
    <property type="component" value="Unassembled WGS sequence"/>
</dbReference>
<reference evidence="1" key="1">
    <citation type="submission" date="2022-12" db="EMBL/GenBank/DDBJ databases">
        <title>Draft genome assemblies for two species of Escallonia (Escalloniales).</title>
        <authorList>
            <person name="Chanderbali A."/>
            <person name="Dervinis C."/>
            <person name="Anghel I."/>
            <person name="Soltis D."/>
            <person name="Soltis P."/>
            <person name="Zapata F."/>
        </authorList>
    </citation>
    <scope>NUCLEOTIDE SEQUENCE</scope>
    <source>
        <strain evidence="1">UCBG64.0493</strain>
        <tissue evidence="1">Leaf</tissue>
    </source>
</reference>
<gene>
    <name evidence="1" type="ORF">RJ639_046662</name>
</gene>
<protein>
    <submittedName>
        <fullName evidence="1">Uncharacterized protein</fullName>
    </submittedName>
</protein>
<name>A0AA88W8A8_9ASTE</name>